<dbReference type="SMART" id="SM00436">
    <property type="entry name" value="TOP1Bc"/>
    <property type="match status" value="1"/>
</dbReference>
<dbReference type="SMART" id="SM00493">
    <property type="entry name" value="TOPRIM"/>
    <property type="match status" value="1"/>
</dbReference>
<dbReference type="GO" id="GO:0003917">
    <property type="term" value="F:DNA topoisomerase type I (single strand cut, ATP-independent) activity"/>
    <property type="evidence" value="ECO:0007669"/>
    <property type="project" value="UniProtKB-EC"/>
</dbReference>
<evidence type="ECO:0000256" key="6">
    <source>
        <dbReference type="ARBA" id="ARBA00023125"/>
    </source>
</evidence>
<dbReference type="InterPro" id="IPR013825">
    <property type="entry name" value="Topo_IA_cen_sub2"/>
</dbReference>
<reference evidence="10" key="1">
    <citation type="submission" date="2020-05" db="EMBL/GenBank/DDBJ databases">
        <authorList>
            <person name="Chiriac C."/>
            <person name="Salcher M."/>
            <person name="Ghai R."/>
            <person name="Kavagutti S V."/>
        </authorList>
    </citation>
    <scope>NUCLEOTIDE SEQUENCE</scope>
</reference>
<dbReference type="InterPro" id="IPR006171">
    <property type="entry name" value="TOPRIM_dom"/>
</dbReference>
<dbReference type="GO" id="GO:0046872">
    <property type="term" value="F:metal ion binding"/>
    <property type="evidence" value="ECO:0007669"/>
    <property type="project" value="UniProtKB-KW"/>
</dbReference>
<dbReference type="InterPro" id="IPR003602">
    <property type="entry name" value="Topo_IA_DNA-bd_dom"/>
</dbReference>
<evidence type="ECO:0000256" key="7">
    <source>
        <dbReference type="ARBA" id="ARBA00023235"/>
    </source>
</evidence>
<dbReference type="PANTHER" id="PTHR11390:SF21">
    <property type="entry name" value="DNA TOPOISOMERASE 3-ALPHA"/>
    <property type="match status" value="1"/>
</dbReference>
<dbReference type="InterPro" id="IPR023405">
    <property type="entry name" value="Topo_IA_core_domain"/>
</dbReference>
<dbReference type="InterPro" id="IPR025589">
    <property type="entry name" value="Toprim_C_rpt"/>
</dbReference>
<dbReference type="EC" id="5.6.2.1" evidence="3"/>
<dbReference type="InterPro" id="IPR013497">
    <property type="entry name" value="Topo_IA_cen"/>
</dbReference>
<evidence type="ECO:0000313" key="10">
    <source>
        <dbReference type="EMBL" id="CAB5030878.1"/>
    </source>
</evidence>
<dbReference type="Pfam" id="PF01751">
    <property type="entry name" value="Toprim"/>
    <property type="match status" value="1"/>
</dbReference>
<dbReference type="SUPFAM" id="SSF56712">
    <property type="entry name" value="Prokaryotic type I DNA topoisomerase"/>
    <property type="match status" value="1"/>
</dbReference>
<accession>A0A6J7RR61</accession>
<evidence type="ECO:0000256" key="5">
    <source>
        <dbReference type="ARBA" id="ARBA00023029"/>
    </source>
</evidence>
<keyword evidence="5" id="KW-0799">Topoisomerase</keyword>
<dbReference type="Gene3D" id="1.10.460.10">
    <property type="entry name" value="Topoisomerase I, domain 2"/>
    <property type="match status" value="1"/>
</dbReference>
<dbReference type="InterPro" id="IPR034144">
    <property type="entry name" value="TOPRIM_TopoIII"/>
</dbReference>
<keyword evidence="4" id="KW-0479">Metal-binding</keyword>
<dbReference type="CDD" id="cd00186">
    <property type="entry name" value="TOP1Ac"/>
    <property type="match status" value="1"/>
</dbReference>
<dbReference type="InterPro" id="IPR013824">
    <property type="entry name" value="Topo_IA_cen_sub1"/>
</dbReference>
<dbReference type="NCBIfam" id="NF005829">
    <property type="entry name" value="PRK07726.1"/>
    <property type="match status" value="1"/>
</dbReference>
<feature type="domain" description="Toprim" evidence="8">
    <location>
        <begin position="3"/>
        <end position="145"/>
    </location>
</feature>
<proteinExistence type="inferred from homology"/>
<dbReference type="InterPro" id="IPR000380">
    <property type="entry name" value="Topo_IA"/>
</dbReference>
<dbReference type="InterPro" id="IPR013826">
    <property type="entry name" value="Topo_IA_cen_sub3"/>
</dbReference>
<keyword evidence="7" id="KW-0413">Isomerase</keyword>
<dbReference type="GO" id="GO:0006265">
    <property type="term" value="P:DNA topological change"/>
    <property type="evidence" value="ECO:0007669"/>
    <property type="project" value="InterPro"/>
</dbReference>
<dbReference type="Gene3D" id="3.40.50.140">
    <property type="match status" value="1"/>
</dbReference>
<dbReference type="GO" id="GO:0003677">
    <property type="term" value="F:DNA binding"/>
    <property type="evidence" value="ECO:0007669"/>
    <property type="project" value="UniProtKB-KW"/>
</dbReference>
<feature type="domain" description="Topo IA-type catalytic" evidence="9">
    <location>
        <begin position="162"/>
        <end position="613"/>
    </location>
</feature>
<dbReference type="AlphaFoldDB" id="A0A6J7RR61"/>
<evidence type="ECO:0000256" key="2">
    <source>
        <dbReference type="ARBA" id="ARBA00009446"/>
    </source>
</evidence>
<evidence type="ECO:0000256" key="4">
    <source>
        <dbReference type="ARBA" id="ARBA00022723"/>
    </source>
</evidence>
<dbReference type="Gene3D" id="2.70.20.10">
    <property type="entry name" value="Topoisomerase I, domain 3"/>
    <property type="match status" value="1"/>
</dbReference>
<dbReference type="Pfam" id="PF01131">
    <property type="entry name" value="Topoisom_bac"/>
    <property type="match status" value="1"/>
</dbReference>
<evidence type="ECO:0000256" key="3">
    <source>
        <dbReference type="ARBA" id="ARBA00012891"/>
    </source>
</evidence>
<gene>
    <name evidence="10" type="ORF">UFOPK4175_00306</name>
</gene>
<dbReference type="GO" id="GO:0006281">
    <property type="term" value="P:DNA repair"/>
    <property type="evidence" value="ECO:0007669"/>
    <property type="project" value="TreeGrafter"/>
</dbReference>
<dbReference type="EMBL" id="CAFBPX010000035">
    <property type="protein sequence ID" value="CAB5030878.1"/>
    <property type="molecule type" value="Genomic_DNA"/>
</dbReference>
<dbReference type="SMART" id="SM00437">
    <property type="entry name" value="TOP1Ac"/>
    <property type="match status" value="1"/>
</dbReference>
<dbReference type="Gene3D" id="1.10.290.10">
    <property type="entry name" value="Topoisomerase I, domain 4"/>
    <property type="match status" value="1"/>
</dbReference>
<dbReference type="PRINTS" id="PR00417">
    <property type="entry name" value="PRTPISMRASEI"/>
</dbReference>
<dbReference type="NCBIfam" id="TIGR01056">
    <property type="entry name" value="topB"/>
    <property type="match status" value="1"/>
</dbReference>
<organism evidence="10">
    <name type="scientific">freshwater metagenome</name>
    <dbReference type="NCBI Taxonomy" id="449393"/>
    <lineage>
        <taxon>unclassified sequences</taxon>
        <taxon>metagenomes</taxon>
        <taxon>ecological metagenomes</taxon>
    </lineage>
</organism>
<evidence type="ECO:0000259" key="9">
    <source>
        <dbReference type="PROSITE" id="PS52039"/>
    </source>
</evidence>
<keyword evidence="6" id="KW-0238">DNA-binding</keyword>
<dbReference type="GO" id="GO:0043597">
    <property type="term" value="C:cytoplasmic replication fork"/>
    <property type="evidence" value="ECO:0007669"/>
    <property type="project" value="TreeGrafter"/>
</dbReference>
<dbReference type="PANTHER" id="PTHR11390">
    <property type="entry name" value="PROKARYOTIC DNA TOPOISOMERASE"/>
    <property type="match status" value="1"/>
</dbReference>
<dbReference type="PROSITE" id="PS52039">
    <property type="entry name" value="TOPO_IA_2"/>
    <property type="match status" value="1"/>
</dbReference>
<evidence type="ECO:0000256" key="1">
    <source>
        <dbReference type="ARBA" id="ARBA00000213"/>
    </source>
</evidence>
<protein>
    <recommendedName>
        <fullName evidence="3">DNA topoisomerase</fullName>
        <ecNumber evidence="3">5.6.2.1</ecNumber>
    </recommendedName>
</protein>
<evidence type="ECO:0000259" key="8">
    <source>
        <dbReference type="PROSITE" id="PS50880"/>
    </source>
</evidence>
<dbReference type="CDD" id="cd03362">
    <property type="entry name" value="TOPRIM_TopoIA_TopoIII"/>
    <property type="match status" value="1"/>
</dbReference>
<dbReference type="PROSITE" id="PS50880">
    <property type="entry name" value="TOPRIM"/>
    <property type="match status" value="1"/>
</dbReference>
<comment type="catalytic activity">
    <reaction evidence="1">
        <text>ATP-independent breakage of single-stranded DNA, followed by passage and rejoining.</text>
        <dbReference type="EC" id="5.6.2.1"/>
    </reaction>
</comment>
<dbReference type="InterPro" id="IPR005738">
    <property type="entry name" value="TopoIII"/>
</dbReference>
<dbReference type="Pfam" id="PF13342">
    <property type="entry name" value="Toprim_Crpt"/>
    <property type="match status" value="1"/>
</dbReference>
<dbReference type="InterPro" id="IPR003601">
    <property type="entry name" value="Topo_IA_2"/>
</dbReference>
<dbReference type="GO" id="GO:0006310">
    <property type="term" value="P:DNA recombination"/>
    <property type="evidence" value="ECO:0007669"/>
    <property type="project" value="TreeGrafter"/>
</dbReference>
<sequence length="760" mass="84130">MGKTLIIAEKPSVGEDLARVLPGPFKKKAGTGEKRSRALEGPDHIISWAVGHLVSLADPDQYDEKFKKWRMADLPIVPTKFKLEVRDERSQKQMKVVREYLRSDEVDLVVNACDAGREGELIFAYLYEKAGSKKPVERLWLSSMTESAMREALGNLRPASEFALLEEAARSRSEADWIVGMNATRAATIRLRSSFDGAVSLGRVQTPTLAILTRREEEIRAFIPEDYWLVDAKFAADDGRKYEGRYHAGAKPRIEKQASADEIVAAVKGQRGKITKLDKTKKTEKPAMLYDLTSLQRDANTRFGFSAKRTLGAAQRCYEEHKALTYPRTNSRYLTSDMVDEIKPTAAQVGRDSEYTAAAEYVTGLDLLPLGRVVNDEKVGDHHAIIPTNAEHKLDKMSSDDRRIYDLVVRRFLAIFHPDAEFENTRVETTVAEHVFRTRGKVLIIPGWRGVYGELADGAKSAAEEDEGRDQTLPKLELDEEVDTTEVEALAKQTKPPRRYSDASLLGAMETAGKLVDDDELREAMKESGIGTPATRAAIIERLIDVGYIEREGRALVPTEKGMNVIRLLDGHPLTEPALTGEWEHRLGQIQEGTETRKKFMADIKEFAVGTITELDTKLKDVKIPRANLGPCPVCGADIIENRKGYSCWAREDPGCGFVIWKGKVGKQLPAAIARELIATGRTEKQVAGFKGRSGRSFRAKLALQQSEEGKWRVEFDEAWAKEGAKTPAAEDATADADAIAEAEAAKAAKAGGDSADEAA</sequence>
<comment type="similarity">
    <text evidence="2">Belongs to the type IA topoisomerase family.</text>
</comment>
<name>A0A6J7RR61_9ZZZZ</name>